<dbReference type="eggNOG" id="ENOG502TAQQ">
    <property type="taxonomic scope" value="Eukaryota"/>
</dbReference>
<gene>
    <name evidence="2" type="ORF">COCHEDRAFT_1189123</name>
</gene>
<feature type="transmembrane region" description="Helical" evidence="1">
    <location>
        <begin position="394"/>
        <end position="422"/>
    </location>
</feature>
<keyword evidence="3" id="KW-1185">Reference proteome</keyword>
<evidence type="ECO:0000256" key="1">
    <source>
        <dbReference type="SAM" id="Phobius"/>
    </source>
</evidence>
<evidence type="ECO:0000313" key="2">
    <source>
        <dbReference type="EMBL" id="EMD84880.1"/>
    </source>
</evidence>
<dbReference type="STRING" id="701091.M2SHM5"/>
<feature type="transmembrane region" description="Helical" evidence="1">
    <location>
        <begin position="286"/>
        <end position="306"/>
    </location>
</feature>
<reference evidence="2 3" key="1">
    <citation type="journal article" date="2012" name="PLoS Pathog.">
        <title>Diverse lifestyles and strategies of plant pathogenesis encoded in the genomes of eighteen Dothideomycetes fungi.</title>
        <authorList>
            <person name="Ohm R.A."/>
            <person name="Feau N."/>
            <person name="Henrissat B."/>
            <person name="Schoch C.L."/>
            <person name="Horwitz B.A."/>
            <person name="Barry K.W."/>
            <person name="Condon B.J."/>
            <person name="Copeland A.C."/>
            <person name="Dhillon B."/>
            <person name="Glaser F."/>
            <person name="Hesse C.N."/>
            <person name="Kosti I."/>
            <person name="LaButti K."/>
            <person name="Lindquist E.A."/>
            <person name="Lucas S."/>
            <person name="Salamov A.A."/>
            <person name="Bradshaw R.E."/>
            <person name="Ciuffetti L."/>
            <person name="Hamelin R.C."/>
            <person name="Kema G.H.J."/>
            <person name="Lawrence C."/>
            <person name="Scott J.A."/>
            <person name="Spatafora J.W."/>
            <person name="Turgeon B.G."/>
            <person name="de Wit P.J.G.M."/>
            <person name="Zhong S."/>
            <person name="Goodwin S.B."/>
            <person name="Grigoriev I.V."/>
        </authorList>
    </citation>
    <scope>NUCLEOTIDE SEQUENCE [LARGE SCALE GENOMIC DNA]</scope>
    <source>
        <strain evidence="3">C5 / ATCC 48332 / race O</strain>
    </source>
</reference>
<dbReference type="OMA" id="WTIQTEF"/>
<accession>M2SHM5</accession>
<dbReference type="PANTHER" id="PTHR23028:SF134">
    <property type="entry name" value="PUTATIVE (AFU_ORTHOLOGUE AFUA_4G08520)-RELATED"/>
    <property type="match status" value="1"/>
</dbReference>
<reference evidence="3" key="2">
    <citation type="journal article" date="2013" name="PLoS Genet.">
        <title>Comparative genome structure, secondary metabolite, and effector coding capacity across Cochliobolus pathogens.</title>
        <authorList>
            <person name="Condon B.J."/>
            <person name="Leng Y."/>
            <person name="Wu D."/>
            <person name="Bushley K.E."/>
            <person name="Ohm R.A."/>
            <person name="Otillar R."/>
            <person name="Martin J."/>
            <person name="Schackwitz W."/>
            <person name="Grimwood J."/>
            <person name="MohdZainudin N."/>
            <person name="Xue C."/>
            <person name="Wang R."/>
            <person name="Manning V.A."/>
            <person name="Dhillon B."/>
            <person name="Tu Z.J."/>
            <person name="Steffenson B.J."/>
            <person name="Salamov A."/>
            <person name="Sun H."/>
            <person name="Lowry S."/>
            <person name="LaButti K."/>
            <person name="Han J."/>
            <person name="Copeland A."/>
            <person name="Lindquist E."/>
            <person name="Barry K."/>
            <person name="Schmutz J."/>
            <person name="Baker S.E."/>
            <person name="Ciuffetti L.M."/>
            <person name="Grigoriev I.V."/>
            <person name="Zhong S."/>
            <person name="Turgeon B.G."/>
        </authorList>
    </citation>
    <scope>NUCLEOTIDE SEQUENCE [LARGE SCALE GENOMIC DNA]</scope>
    <source>
        <strain evidence="3">C5 / ATCC 48332 / race O</strain>
    </source>
</reference>
<dbReference type="EMBL" id="KB445599">
    <property type="protein sequence ID" value="EMD84880.1"/>
    <property type="molecule type" value="Genomic_DNA"/>
</dbReference>
<proteinExistence type="predicted"/>
<keyword evidence="1" id="KW-0812">Transmembrane</keyword>
<dbReference type="HOGENOM" id="CLU_005679_13_3_1"/>
<feature type="transmembrane region" description="Helical" evidence="1">
    <location>
        <begin position="356"/>
        <end position="374"/>
    </location>
</feature>
<dbReference type="AlphaFoldDB" id="M2SHM5"/>
<name>M2SHM5_COCH5</name>
<keyword evidence="1" id="KW-0472">Membrane</keyword>
<sequence length="448" mass="50356">MNAARTVSLFWKIGNSFIFKSSSFVHYFCIKYWKSGVAVATVHPSSRHKTLYLDGIRGIAALIVYIMHLSMVFDRTVLLGFIPGVSDAYYNVPVLPTASLKRPFRLFVPPLATSFSVMLLVSMGLFPTAKQMEALPAHLPAQTVIHQSTWLLQLGDWLGFVVGKLTNAWDWPENLFVNENESYYGAHLWTIQTEFRCSMILFAVLTVLSSLRWPLARHIFAGIVNIYCVFWNRWDVSLFLSGMHLSLINAAQQLGSNDLLPAITRGPPPVYDSYKRSACMATLRRAVFGFYPFILLLAGLWMLSYPEEKADQALGFGFASRLCSNVDFWQSIGAIVVVFSIGKLDRVKSMLSSTPLLYLGALSFSLYLIHYPYLEMVGWNLHLLCREYISEAAYIAGMSTGAGMLIGNLIGFLLVTVGLVWLSDLTMRLVDNPSQRLIGYLVNWVNFT</sequence>
<dbReference type="Proteomes" id="UP000016936">
    <property type="component" value="Unassembled WGS sequence"/>
</dbReference>
<evidence type="ECO:0000313" key="3">
    <source>
        <dbReference type="Proteomes" id="UP000016936"/>
    </source>
</evidence>
<dbReference type="InterPro" id="IPR050879">
    <property type="entry name" value="Acyltransferase_3"/>
</dbReference>
<feature type="transmembrane region" description="Helical" evidence="1">
    <location>
        <begin position="59"/>
        <end position="86"/>
    </location>
</feature>
<feature type="transmembrane region" description="Helical" evidence="1">
    <location>
        <begin position="106"/>
        <end position="126"/>
    </location>
</feature>
<organism evidence="2 3">
    <name type="scientific">Cochliobolus heterostrophus (strain C5 / ATCC 48332 / race O)</name>
    <name type="common">Southern corn leaf blight fungus</name>
    <name type="synonym">Bipolaris maydis</name>
    <dbReference type="NCBI Taxonomy" id="701091"/>
    <lineage>
        <taxon>Eukaryota</taxon>
        <taxon>Fungi</taxon>
        <taxon>Dikarya</taxon>
        <taxon>Ascomycota</taxon>
        <taxon>Pezizomycotina</taxon>
        <taxon>Dothideomycetes</taxon>
        <taxon>Pleosporomycetidae</taxon>
        <taxon>Pleosporales</taxon>
        <taxon>Pleosporineae</taxon>
        <taxon>Pleosporaceae</taxon>
        <taxon>Bipolaris</taxon>
    </lineage>
</organism>
<dbReference type="PANTHER" id="PTHR23028">
    <property type="entry name" value="ACETYLTRANSFERASE"/>
    <property type="match status" value="1"/>
</dbReference>
<protein>
    <submittedName>
        <fullName evidence="2">Uncharacterized protein</fullName>
    </submittedName>
</protein>
<feature type="transmembrane region" description="Helical" evidence="1">
    <location>
        <begin position="326"/>
        <end position="344"/>
    </location>
</feature>
<keyword evidence="1" id="KW-1133">Transmembrane helix</keyword>